<evidence type="ECO:0000313" key="2">
    <source>
        <dbReference type="Proteomes" id="UP001162802"/>
    </source>
</evidence>
<dbReference type="RefSeq" id="WP_243796927.1">
    <property type="nucleotide sequence ID" value="NZ_JALHAT010000003.1"/>
</dbReference>
<sequence length="344" mass="38359">MKNATRVKFATMVSQIALLNGIDPAVAASAKFTVEPSVQQTLEQRMQESSDFLSRINIEPVDEIMGELLGLGIGSTIAGRTNTSAGTRRTGIDPSAMDERSYTCVQTNFDVALKYAKIDKWAKFPNFETLWRDNNLRRQALDRILIGFNGTSAAAQTDRTANPLLQDVNIGWLEKMRVENEERVLAEVIEGSGKVTYGEGGDYATLDALVWDAKESLLAEWAKNDTELVVFVSGDLLHDKYFPMVNQDQAPTEQQARDVIMSTKRLGGLPAVRVPGFPNGTVFITRYDNLSIYYQDGKRRRLLKDEPELDQVTDYQSSNEAYVIEDLEYACLVENIAQAEAPPE</sequence>
<dbReference type="NCBIfam" id="TIGR01551">
    <property type="entry name" value="major_capsid_P2"/>
    <property type="match status" value="1"/>
</dbReference>
<reference evidence="1" key="1">
    <citation type="submission" date="2022-03" db="EMBL/GenBank/DDBJ databases">
        <title>Identification of a novel bacterium isolated from mangrove sediments.</title>
        <authorList>
            <person name="Pan X."/>
        </authorList>
    </citation>
    <scope>NUCLEOTIDE SEQUENCE</scope>
    <source>
        <strain evidence="1">B2637</strain>
    </source>
</reference>
<organism evidence="1 2">
    <name type="scientific">Novosphingobium mangrovi</name>
    <name type="common">ex Hu et al. 2023</name>
    <dbReference type="NCBI Taxonomy" id="2930094"/>
    <lineage>
        <taxon>Bacteria</taxon>
        <taxon>Pseudomonadati</taxon>
        <taxon>Pseudomonadota</taxon>
        <taxon>Alphaproteobacteria</taxon>
        <taxon>Sphingomonadales</taxon>
        <taxon>Sphingomonadaceae</taxon>
        <taxon>Novosphingobium</taxon>
    </lineage>
</organism>
<comment type="caution">
    <text evidence="1">The sequence shown here is derived from an EMBL/GenBank/DDBJ whole genome shotgun (WGS) entry which is preliminary data.</text>
</comment>
<keyword evidence="2" id="KW-1185">Reference proteome</keyword>
<accession>A0ABT0A907</accession>
<dbReference type="EMBL" id="JALHAT010000003">
    <property type="protein sequence ID" value="MCJ1959662.1"/>
    <property type="molecule type" value="Genomic_DNA"/>
</dbReference>
<gene>
    <name evidence="1" type="ORF">MTR65_03065</name>
</gene>
<dbReference type="Pfam" id="PF05125">
    <property type="entry name" value="Phage_cap_P2"/>
    <property type="match status" value="1"/>
</dbReference>
<protein>
    <submittedName>
        <fullName evidence="1">Phage major capsid protein, P2 family</fullName>
    </submittedName>
</protein>
<evidence type="ECO:0000313" key="1">
    <source>
        <dbReference type="EMBL" id="MCJ1959662.1"/>
    </source>
</evidence>
<proteinExistence type="predicted"/>
<dbReference type="InterPro" id="IPR006441">
    <property type="entry name" value="Phage_P2_GpN"/>
</dbReference>
<dbReference type="Proteomes" id="UP001162802">
    <property type="component" value="Unassembled WGS sequence"/>
</dbReference>
<name>A0ABT0A907_9SPHN</name>